<feature type="transmembrane region" description="Helical" evidence="1">
    <location>
        <begin position="160"/>
        <end position="178"/>
    </location>
</feature>
<feature type="transmembrane region" description="Helical" evidence="1">
    <location>
        <begin position="362"/>
        <end position="379"/>
    </location>
</feature>
<proteinExistence type="predicted"/>
<evidence type="ECO:0008006" key="4">
    <source>
        <dbReference type="Google" id="ProtNLM"/>
    </source>
</evidence>
<evidence type="ECO:0000256" key="1">
    <source>
        <dbReference type="SAM" id="Phobius"/>
    </source>
</evidence>
<accession>A0ABY2YWK9</accession>
<protein>
    <recommendedName>
        <fullName evidence="4">Glycosyltransferase RgtA/B/C/D-like domain-containing protein</fullName>
    </recommendedName>
</protein>
<feature type="transmembrane region" description="Helical" evidence="1">
    <location>
        <begin position="230"/>
        <end position="250"/>
    </location>
</feature>
<evidence type="ECO:0000313" key="2">
    <source>
        <dbReference type="EMBL" id="TPR16146.1"/>
    </source>
</evidence>
<sequence length="477" mass="56536">MALNYLRLLKNYFRRLVLKKSLLNKKNYTNIIYLLIVFCIMLSCFRLWLNADEGFSINLVSHSYRKMIYLDSIDVHPPLYYIMLKTFLLPIGYFGNSFLLKVIFARILSFIFSVATFFYLRKLSNYFTISISMKKQFIIFLMLPGVLYWNPYDAQALFNIRMYSLSAMFFVMSFYYILKYLNNDSKYSLSLIIILSICSSYTHYFSAMMSGILILSYCVYFLAIKSYKYFSIFLFIGMGFLIFNIPWIGYSSLNQLGNVSKGYWIGYGLLLKNMLLILLIAFLFTYMFVKLITVNKSDKRRDLIIILIVNVVTLSLVFMFSILDNPILMLRYMYPSFLLFEFLSMSYFSFHIRNSKIEFNNFYMLAVPLIFIFSILFSANTNLKNNSYIFKEFHFIKDYNSSDIDMINFKYIRLHENFSHASDDEKSKQNLLTQSVMYAGSIHKKIILTSKNRNIVLKQFANDKFYDNLKYYIVLGK</sequence>
<keyword evidence="1" id="KW-1133">Transmembrane helix</keyword>
<feature type="transmembrane region" description="Helical" evidence="1">
    <location>
        <begin position="28"/>
        <end position="49"/>
    </location>
</feature>
<feature type="transmembrane region" description="Helical" evidence="1">
    <location>
        <begin position="190"/>
        <end position="223"/>
    </location>
</feature>
<feature type="transmembrane region" description="Helical" evidence="1">
    <location>
        <begin position="270"/>
        <end position="291"/>
    </location>
</feature>
<keyword evidence="1" id="KW-0472">Membrane</keyword>
<comment type="caution">
    <text evidence="2">The sequence shown here is derived from an EMBL/GenBank/DDBJ whole genome shotgun (WGS) entry which is preliminary data.</text>
</comment>
<dbReference type="EMBL" id="QUAM01000001">
    <property type="protein sequence ID" value="TPR16146.1"/>
    <property type="molecule type" value="Genomic_DNA"/>
</dbReference>
<feature type="transmembrane region" description="Helical" evidence="1">
    <location>
        <begin position="303"/>
        <end position="323"/>
    </location>
</feature>
<feature type="transmembrane region" description="Helical" evidence="1">
    <location>
        <begin position="103"/>
        <end position="120"/>
    </location>
</feature>
<feature type="transmembrane region" description="Helical" evidence="1">
    <location>
        <begin position="126"/>
        <end position="148"/>
    </location>
</feature>
<keyword evidence="3" id="KW-1185">Reference proteome</keyword>
<feature type="transmembrane region" description="Helical" evidence="1">
    <location>
        <begin position="329"/>
        <end position="350"/>
    </location>
</feature>
<name>A0ABY2YWK9_9LACO</name>
<dbReference type="Proteomes" id="UP000767392">
    <property type="component" value="Unassembled WGS sequence"/>
</dbReference>
<gene>
    <name evidence="2" type="ORF">DY048_01400</name>
</gene>
<feature type="transmembrane region" description="Helical" evidence="1">
    <location>
        <begin position="79"/>
        <end position="96"/>
    </location>
</feature>
<evidence type="ECO:0000313" key="3">
    <source>
        <dbReference type="Proteomes" id="UP000767392"/>
    </source>
</evidence>
<keyword evidence="1" id="KW-0812">Transmembrane</keyword>
<reference evidence="2 3" key="1">
    <citation type="submission" date="2018-08" db="EMBL/GenBank/DDBJ databases">
        <title>Comparative genomics of wild bee and flower associated Lactobacillus reveals potential adaptation to the bee host.</title>
        <authorList>
            <person name="Vuong H.Q."/>
            <person name="Mcfrederick Q.S."/>
        </authorList>
    </citation>
    <scope>NUCLEOTIDE SEQUENCE [LARGE SCALE GENOMIC DNA]</scope>
    <source>
        <strain evidence="2 3">HV_04</strain>
    </source>
</reference>
<organism evidence="2 3">
    <name type="scientific">Apilactobacillus timberlakei</name>
    <dbReference type="NCBI Taxonomy" id="2008380"/>
    <lineage>
        <taxon>Bacteria</taxon>
        <taxon>Bacillati</taxon>
        <taxon>Bacillota</taxon>
        <taxon>Bacilli</taxon>
        <taxon>Lactobacillales</taxon>
        <taxon>Lactobacillaceae</taxon>
        <taxon>Apilactobacillus</taxon>
    </lineage>
</organism>